<evidence type="ECO:0000313" key="2">
    <source>
        <dbReference type="Proteomes" id="UP000183832"/>
    </source>
</evidence>
<protein>
    <submittedName>
        <fullName evidence="1">CLUMA_CG016068, isoform A</fullName>
    </submittedName>
</protein>
<organism evidence="1 2">
    <name type="scientific">Clunio marinus</name>
    <dbReference type="NCBI Taxonomy" id="568069"/>
    <lineage>
        <taxon>Eukaryota</taxon>
        <taxon>Metazoa</taxon>
        <taxon>Ecdysozoa</taxon>
        <taxon>Arthropoda</taxon>
        <taxon>Hexapoda</taxon>
        <taxon>Insecta</taxon>
        <taxon>Pterygota</taxon>
        <taxon>Neoptera</taxon>
        <taxon>Endopterygota</taxon>
        <taxon>Diptera</taxon>
        <taxon>Nematocera</taxon>
        <taxon>Chironomoidea</taxon>
        <taxon>Chironomidae</taxon>
        <taxon>Clunio</taxon>
    </lineage>
</organism>
<dbReference type="EMBL" id="CVRI01000058">
    <property type="protein sequence ID" value="CRL02835.1"/>
    <property type="molecule type" value="Genomic_DNA"/>
</dbReference>
<sequence length="88" mass="10295">MYLGAMHLAKIMLLSDDVLFLSSHLNFCLFFTVDFHIVCFSTCAYDMDICLYFDLMFSLNDVLLTKNKHMFSNLMSKLMVLDTYENLL</sequence>
<dbReference type="Proteomes" id="UP000183832">
    <property type="component" value="Unassembled WGS sequence"/>
</dbReference>
<name>A0A1J1IRH6_9DIPT</name>
<accession>A0A1J1IRH6</accession>
<gene>
    <name evidence="1" type="ORF">CLUMA_CG016068</name>
</gene>
<proteinExistence type="predicted"/>
<keyword evidence="2" id="KW-1185">Reference proteome</keyword>
<reference evidence="1 2" key="1">
    <citation type="submission" date="2015-04" db="EMBL/GenBank/DDBJ databases">
        <authorList>
            <person name="Syromyatnikov M.Y."/>
            <person name="Popov V.N."/>
        </authorList>
    </citation>
    <scope>NUCLEOTIDE SEQUENCE [LARGE SCALE GENOMIC DNA]</scope>
</reference>
<dbReference type="AlphaFoldDB" id="A0A1J1IRH6"/>
<evidence type="ECO:0000313" key="1">
    <source>
        <dbReference type="EMBL" id="CRL02835.1"/>
    </source>
</evidence>